<protein>
    <submittedName>
        <fullName evidence="2">Serine hydrolase domain-containing protein</fullName>
        <ecNumber evidence="2">3.1.1.103</ecNumber>
    </submittedName>
</protein>
<evidence type="ECO:0000313" key="2">
    <source>
        <dbReference type="EMBL" id="MFB8767061.1"/>
    </source>
</evidence>
<comment type="caution">
    <text evidence="2">The sequence shown here is derived from an EMBL/GenBank/DDBJ whole genome shotgun (WGS) entry which is preliminary data.</text>
</comment>
<dbReference type="SUPFAM" id="SSF56601">
    <property type="entry name" value="beta-lactamase/transpeptidase-like"/>
    <property type="match status" value="1"/>
</dbReference>
<feature type="domain" description="Beta-lactamase-related" evidence="1">
    <location>
        <begin position="22"/>
        <end position="340"/>
    </location>
</feature>
<dbReference type="EMBL" id="JAYMRS010000001">
    <property type="protein sequence ID" value="MFB8767061.1"/>
    <property type="molecule type" value="Genomic_DNA"/>
</dbReference>
<organism evidence="2 3">
    <name type="scientific">Nocardiopsis alba</name>
    <dbReference type="NCBI Taxonomy" id="53437"/>
    <lineage>
        <taxon>Bacteria</taxon>
        <taxon>Bacillati</taxon>
        <taxon>Actinomycetota</taxon>
        <taxon>Actinomycetes</taxon>
        <taxon>Streptosporangiales</taxon>
        <taxon>Nocardiopsidaceae</taxon>
        <taxon>Nocardiopsis</taxon>
    </lineage>
</organism>
<name>A0ABV5DR39_9ACTN</name>
<dbReference type="PANTHER" id="PTHR46825:SF9">
    <property type="entry name" value="BETA-LACTAMASE-RELATED DOMAIN-CONTAINING PROTEIN"/>
    <property type="match status" value="1"/>
</dbReference>
<gene>
    <name evidence="2" type="ORF">VSQ78_05050</name>
</gene>
<keyword evidence="3" id="KW-1185">Reference proteome</keyword>
<keyword evidence="2" id="KW-0378">Hydrolase</keyword>
<dbReference type="EC" id="3.1.1.103" evidence="2"/>
<dbReference type="RefSeq" id="WP_357223440.1">
    <property type="nucleotide sequence ID" value="NZ_JAYMRS010000001.1"/>
</dbReference>
<dbReference type="Pfam" id="PF00144">
    <property type="entry name" value="Beta-lactamase"/>
    <property type="match status" value="1"/>
</dbReference>
<accession>A0ABV5DR39</accession>
<proteinExistence type="predicted"/>
<evidence type="ECO:0000259" key="1">
    <source>
        <dbReference type="Pfam" id="PF00144"/>
    </source>
</evidence>
<reference evidence="2 3" key="1">
    <citation type="submission" date="2024-01" db="EMBL/GenBank/DDBJ databases">
        <title>Genome mining of biosynthetic gene clusters to explore secondary metabolites of Streptomyces sp.</title>
        <authorList>
            <person name="Baig A."/>
            <person name="Ajitkumar Shintre N."/>
            <person name="Kumar H."/>
            <person name="Anbarasu A."/>
            <person name="Ramaiah S."/>
        </authorList>
    </citation>
    <scope>NUCLEOTIDE SEQUENCE [LARGE SCALE GENOMIC DNA]</scope>
    <source>
        <strain evidence="2 3">A01</strain>
    </source>
</reference>
<dbReference type="PANTHER" id="PTHR46825">
    <property type="entry name" value="D-ALANYL-D-ALANINE-CARBOXYPEPTIDASE/ENDOPEPTIDASE AMPH"/>
    <property type="match status" value="1"/>
</dbReference>
<dbReference type="Gene3D" id="3.40.710.10">
    <property type="entry name" value="DD-peptidase/beta-lactamase superfamily"/>
    <property type="match status" value="1"/>
</dbReference>
<dbReference type="InterPro" id="IPR050491">
    <property type="entry name" value="AmpC-like"/>
</dbReference>
<sequence length="472" mass="50512">MSDGSSTPIDIEYWSERLAVFAGRHGVPGAQLGIVRTSGPDRPAARVEAAHGVLDVATGHAVDTGSVFQIGSITKVWTTTVVMGLVEEGLLSLDTSVAEAVPEAFPDDPGRAAPITVGRLLDHTSGIDGDLFTDTGRGDDALERYVGTLAEAATIHPPGAGFSYCNSGFVLLGRIIEKATGLTWDEAMRERLFAPLGLTRAGTLPEEAIPHGAAMGHVRGYPDPERAPVWGLPRSMGPAGGVTANAGDLLRFAEAHLRGGRTDSGERILSEETVEMMTRSRVRLPDPHTLGDSWGLGWIRYGWDGRRLVGHDGNTIGQSAFLRLLPDAGIAVALLTNGGRARDLYQELYGEVFERVARIRVPAPPAPDHDPEDLSEEDRASVSEVYENTSQRLEVLGRDGARRGLRVIDLGALGGVDPDPVEEHPLAPIDEGRYVFRAKDRRTWTPVTFHTLATGERHLHLGGRAVPEAGGA</sequence>
<evidence type="ECO:0000313" key="3">
    <source>
        <dbReference type="Proteomes" id="UP001585053"/>
    </source>
</evidence>
<dbReference type="GO" id="GO:0016787">
    <property type="term" value="F:hydrolase activity"/>
    <property type="evidence" value="ECO:0007669"/>
    <property type="project" value="UniProtKB-KW"/>
</dbReference>
<dbReference type="InterPro" id="IPR001466">
    <property type="entry name" value="Beta-lactam-related"/>
</dbReference>
<dbReference type="Proteomes" id="UP001585053">
    <property type="component" value="Unassembled WGS sequence"/>
</dbReference>
<dbReference type="InterPro" id="IPR012338">
    <property type="entry name" value="Beta-lactam/transpept-like"/>
</dbReference>